<dbReference type="Gene3D" id="2.40.160.60">
    <property type="entry name" value="Outer membrane protein transport protein (OMPP1/FadL/TodX)"/>
    <property type="match status" value="1"/>
</dbReference>
<evidence type="ECO:0000256" key="7">
    <source>
        <dbReference type="ARBA" id="ARBA00023237"/>
    </source>
</evidence>
<comment type="similarity">
    <text evidence="2">Belongs to the OmpP1/FadL family.</text>
</comment>
<feature type="chain" id="PRO_5035225399" evidence="8">
    <location>
        <begin position="30"/>
        <end position="443"/>
    </location>
</feature>
<dbReference type="EMBL" id="CP071793">
    <property type="protein sequence ID" value="QTD53510.1"/>
    <property type="molecule type" value="Genomic_DNA"/>
</dbReference>
<dbReference type="InterPro" id="IPR005017">
    <property type="entry name" value="OMPP1/FadL/TodX"/>
</dbReference>
<dbReference type="PANTHER" id="PTHR35093:SF8">
    <property type="entry name" value="OUTER MEMBRANE PROTEIN NMB0088-RELATED"/>
    <property type="match status" value="1"/>
</dbReference>
<reference evidence="9" key="1">
    <citation type="submission" date="2021-03" db="EMBL/GenBank/DDBJ databases">
        <title>Acanthopleuribacteraceae sp. M133.</title>
        <authorList>
            <person name="Wang G."/>
        </authorList>
    </citation>
    <scope>NUCLEOTIDE SEQUENCE</scope>
    <source>
        <strain evidence="9">M133</strain>
    </source>
</reference>
<evidence type="ECO:0000256" key="8">
    <source>
        <dbReference type="SAM" id="SignalP"/>
    </source>
</evidence>
<keyword evidence="5 8" id="KW-0732">Signal</keyword>
<gene>
    <name evidence="9" type="ORF">J3U87_13730</name>
</gene>
<dbReference type="RefSeq" id="WP_237383612.1">
    <property type="nucleotide sequence ID" value="NZ_CP071793.1"/>
</dbReference>
<proteinExistence type="inferred from homology"/>
<keyword evidence="6" id="KW-0472">Membrane</keyword>
<evidence type="ECO:0000256" key="1">
    <source>
        <dbReference type="ARBA" id="ARBA00004571"/>
    </source>
</evidence>
<keyword evidence="10" id="KW-1185">Reference proteome</keyword>
<evidence type="ECO:0000256" key="6">
    <source>
        <dbReference type="ARBA" id="ARBA00023136"/>
    </source>
</evidence>
<evidence type="ECO:0000313" key="9">
    <source>
        <dbReference type="EMBL" id="QTD53510.1"/>
    </source>
</evidence>
<keyword evidence="4" id="KW-0812">Transmembrane</keyword>
<evidence type="ECO:0000313" key="10">
    <source>
        <dbReference type="Proteomes" id="UP000663929"/>
    </source>
</evidence>
<keyword evidence="3" id="KW-1134">Transmembrane beta strand</keyword>
<name>A0A8A4TVG9_SULCO</name>
<evidence type="ECO:0000256" key="5">
    <source>
        <dbReference type="ARBA" id="ARBA00022729"/>
    </source>
</evidence>
<sequence>MGKGQMIQGFKVTMLTIACMALTATPAWASGFGVYEQGVQSSGMAGAYVARAEDASAVYHNPAGLAQLPFQELAFSVRPAASKSFYSNAGQTTYDSDPTFSALPSIFWNSPSFGRFAFGIGTTASHHYELDWEEADYPGRFLSTGSEFYAQDLLAGFAVKLAPAWSFGITYRYTQAEYRIDRNLARPIGELGNPVFYEASESSDVDGDGTGYIVGLQYYPSRKFSIGFSYQSAIDLNMDGDRTFAQATRLDDQRAITDFGGAFNDTTLATSLELPQRYQVGFATRVTIRTRVEFDLSLEDWSSVDQQVFVAADGSNMVIPRNWDETWSYRLAGDFQQKKALLWRAGLAATRRVMPTDTVEPGFPDGDRFSYHFGVSYTYKRRYILEGAVIYVQNRDRKVSDLELITVDVPPDFVQSTGEQGAFETQRWQANFGLRIRWGVPKE</sequence>
<dbReference type="SUPFAM" id="SSF56935">
    <property type="entry name" value="Porins"/>
    <property type="match status" value="1"/>
</dbReference>
<organism evidence="9 10">
    <name type="scientific">Sulfidibacter corallicola</name>
    <dbReference type="NCBI Taxonomy" id="2818388"/>
    <lineage>
        <taxon>Bacteria</taxon>
        <taxon>Pseudomonadati</taxon>
        <taxon>Acidobacteriota</taxon>
        <taxon>Holophagae</taxon>
        <taxon>Acanthopleuribacterales</taxon>
        <taxon>Acanthopleuribacteraceae</taxon>
        <taxon>Sulfidibacter</taxon>
    </lineage>
</organism>
<feature type="signal peptide" evidence="8">
    <location>
        <begin position="1"/>
        <end position="29"/>
    </location>
</feature>
<dbReference type="PANTHER" id="PTHR35093">
    <property type="entry name" value="OUTER MEMBRANE PROTEIN NMB0088-RELATED"/>
    <property type="match status" value="1"/>
</dbReference>
<dbReference type="GO" id="GO:0009279">
    <property type="term" value="C:cell outer membrane"/>
    <property type="evidence" value="ECO:0007669"/>
    <property type="project" value="UniProtKB-SubCell"/>
</dbReference>
<comment type="subcellular location">
    <subcellularLocation>
        <location evidence="1">Cell outer membrane</location>
        <topology evidence="1">Multi-pass membrane protein</topology>
    </subcellularLocation>
</comment>
<evidence type="ECO:0000256" key="2">
    <source>
        <dbReference type="ARBA" id="ARBA00008163"/>
    </source>
</evidence>
<dbReference type="AlphaFoldDB" id="A0A8A4TVG9"/>
<evidence type="ECO:0000256" key="3">
    <source>
        <dbReference type="ARBA" id="ARBA00022452"/>
    </source>
</evidence>
<keyword evidence="7" id="KW-0998">Cell outer membrane</keyword>
<dbReference type="KEGG" id="scor:J3U87_13730"/>
<evidence type="ECO:0000256" key="4">
    <source>
        <dbReference type="ARBA" id="ARBA00022692"/>
    </source>
</evidence>
<dbReference type="GO" id="GO:0015483">
    <property type="term" value="F:long-chain fatty acid transporting porin activity"/>
    <property type="evidence" value="ECO:0007669"/>
    <property type="project" value="TreeGrafter"/>
</dbReference>
<dbReference type="Proteomes" id="UP000663929">
    <property type="component" value="Chromosome"/>
</dbReference>
<protein>
    <submittedName>
        <fullName evidence="9">Outer membrane protein transport protein</fullName>
    </submittedName>
</protein>
<accession>A0A8A4TVG9</accession>
<dbReference type="Pfam" id="PF03349">
    <property type="entry name" value="Toluene_X"/>
    <property type="match status" value="1"/>
</dbReference>